<dbReference type="GO" id="GO:0005794">
    <property type="term" value="C:Golgi apparatus"/>
    <property type="evidence" value="ECO:0007669"/>
    <property type="project" value="TreeGrafter"/>
</dbReference>
<keyword evidence="3 7" id="KW-0812">Transmembrane</keyword>
<comment type="caution">
    <text evidence="10">The sequence shown here is derived from an EMBL/GenBank/DDBJ whole genome shotgun (WGS) entry which is preliminary data.</text>
</comment>
<proteinExistence type="inferred from homology"/>
<name>A0A9W7LAE8_9STRA</name>
<feature type="compositionally biased region" description="Acidic residues" evidence="8">
    <location>
        <begin position="96"/>
        <end position="108"/>
    </location>
</feature>
<evidence type="ECO:0000256" key="5">
    <source>
        <dbReference type="ARBA" id="ARBA00023136"/>
    </source>
</evidence>
<dbReference type="Pfam" id="PF01529">
    <property type="entry name" value="DHHC"/>
    <property type="match status" value="1"/>
</dbReference>
<dbReference type="GO" id="GO:0019706">
    <property type="term" value="F:protein-cysteine S-palmitoyltransferase activity"/>
    <property type="evidence" value="ECO:0007669"/>
    <property type="project" value="UniProtKB-EC"/>
</dbReference>
<comment type="catalytic activity">
    <reaction evidence="7">
        <text>L-cysteinyl-[protein] + hexadecanoyl-CoA = S-hexadecanoyl-L-cysteinyl-[protein] + CoA</text>
        <dbReference type="Rhea" id="RHEA:36683"/>
        <dbReference type="Rhea" id="RHEA-COMP:10131"/>
        <dbReference type="Rhea" id="RHEA-COMP:11032"/>
        <dbReference type="ChEBI" id="CHEBI:29950"/>
        <dbReference type="ChEBI" id="CHEBI:57287"/>
        <dbReference type="ChEBI" id="CHEBI:57379"/>
        <dbReference type="ChEBI" id="CHEBI:74151"/>
        <dbReference type="EC" id="2.3.1.225"/>
    </reaction>
</comment>
<evidence type="ECO:0000313" key="10">
    <source>
        <dbReference type="EMBL" id="GMI41639.1"/>
    </source>
</evidence>
<evidence type="ECO:0000313" key="11">
    <source>
        <dbReference type="Proteomes" id="UP001165065"/>
    </source>
</evidence>
<keyword evidence="5 7" id="KW-0472">Membrane</keyword>
<comment type="domain">
    <text evidence="7">The DHHC domain is required for palmitoyltransferase activity.</text>
</comment>
<dbReference type="GO" id="GO:0016020">
    <property type="term" value="C:membrane"/>
    <property type="evidence" value="ECO:0007669"/>
    <property type="project" value="UniProtKB-SubCell"/>
</dbReference>
<evidence type="ECO:0000256" key="8">
    <source>
        <dbReference type="SAM" id="MobiDB-lite"/>
    </source>
</evidence>
<evidence type="ECO:0000259" key="9">
    <source>
        <dbReference type="Pfam" id="PF01529"/>
    </source>
</evidence>
<dbReference type="EMBL" id="BRYA01001317">
    <property type="protein sequence ID" value="GMI41639.1"/>
    <property type="molecule type" value="Genomic_DNA"/>
</dbReference>
<dbReference type="PANTHER" id="PTHR22883">
    <property type="entry name" value="ZINC FINGER DHHC DOMAIN CONTAINING PROTEIN"/>
    <property type="match status" value="1"/>
</dbReference>
<accession>A0A9W7LAE8</accession>
<feature type="region of interest" description="Disordered" evidence="8">
    <location>
        <begin position="42"/>
        <end position="66"/>
    </location>
</feature>
<dbReference type="GO" id="GO:0005783">
    <property type="term" value="C:endoplasmic reticulum"/>
    <property type="evidence" value="ECO:0007669"/>
    <property type="project" value="TreeGrafter"/>
</dbReference>
<keyword evidence="2 7" id="KW-0808">Transferase</keyword>
<gene>
    <name evidence="10" type="ORF">TrCOL_g13297</name>
</gene>
<dbReference type="GO" id="GO:0006612">
    <property type="term" value="P:protein targeting to membrane"/>
    <property type="evidence" value="ECO:0007669"/>
    <property type="project" value="TreeGrafter"/>
</dbReference>
<dbReference type="PROSITE" id="PS50216">
    <property type="entry name" value="DHHC"/>
    <property type="match status" value="1"/>
</dbReference>
<evidence type="ECO:0000256" key="1">
    <source>
        <dbReference type="ARBA" id="ARBA00004141"/>
    </source>
</evidence>
<sequence>MEEYSVKLQARKVKPAHTPSSPSTGISPMEIDATIPSVRRQQVNADVKEKSLQTHTHMHDDAPPLVDNNLSRDLENGTGGDVGIELRRELGRTGEEDASSEGSSEDGVSESSGMIPSRGRGIIDGSSHMDSYFSSKPGNPTMWIRGSLNPVNLINRENKDAPFCKCCDDDDPSHDCGCNMLSELFCAGRIRVGNMVVFKQTKNAQGEPVLSLLVGPFWPMLMCVTYPLIIGISCFVYTRIAPVLHPLALFGWFVLTMVVIISLFLTSCRDPGILPRYTDQPHATWRWNDQAKTYRPPGAFYDDECGVVVEEFDHTCPWTGTAIGKRNMGPFKVFVSSICALILLDIILTSGAMASRS</sequence>
<feature type="region of interest" description="Disordered" evidence="8">
    <location>
        <begin position="92"/>
        <end position="118"/>
    </location>
</feature>
<comment type="similarity">
    <text evidence="7">Belongs to the DHHC palmitoyltransferase family.</text>
</comment>
<evidence type="ECO:0000256" key="3">
    <source>
        <dbReference type="ARBA" id="ARBA00022692"/>
    </source>
</evidence>
<feature type="domain" description="Palmitoyltransferase DHHC" evidence="9">
    <location>
        <begin position="287"/>
        <end position="351"/>
    </location>
</feature>
<keyword evidence="4 7" id="KW-1133">Transmembrane helix</keyword>
<dbReference type="InterPro" id="IPR039859">
    <property type="entry name" value="PFA4/ZDH16/20/ERF2-like"/>
</dbReference>
<evidence type="ECO:0000256" key="2">
    <source>
        <dbReference type="ARBA" id="ARBA00022679"/>
    </source>
</evidence>
<feature type="compositionally biased region" description="Basic and acidic residues" evidence="8">
    <location>
        <begin position="46"/>
        <end position="62"/>
    </location>
</feature>
<dbReference type="Proteomes" id="UP001165065">
    <property type="component" value="Unassembled WGS sequence"/>
</dbReference>
<reference evidence="11" key="1">
    <citation type="journal article" date="2023" name="Commun. Biol.">
        <title>Genome analysis of Parmales, the sister group of diatoms, reveals the evolutionary specialization of diatoms from phago-mixotrophs to photoautotrophs.</title>
        <authorList>
            <person name="Ban H."/>
            <person name="Sato S."/>
            <person name="Yoshikawa S."/>
            <person name="Yamada K."/>
            <person name="Nakamura Y."/>
            <person name="Ichinomiya M."/>
            <person name="Sato N."/>
            <person name="Blanc-Mathieu R."/>
            <person name="Endo H."/>
            <person name="Kuwata A."/>
            <person name="Ogata H."/>
        </authorList>
    </citation>
    <scope>NUCLEOTIDE SEQUENCE [LARGE SCALE GENOMIC DNA]</scope>
</reference>
<organism evidence="10 11">
    <name type="scientific">Triparma columacea</name>
    <dbReference type="NCBI Taxonomy" id="722753"/>
    <lineage>
        <taxon>Eukaryota</taxon>
        <taxon>Sar</taxon>
        <taxon>Stramenopiles</taxon>
        <taxon>Ochrophyta</taxon>
        <taxon>Bolidophyceae</taxon>
        <taxon>Parmales</taxon>
        <taxon>Triparmaceae</taxon>
        <taxon>Triparma</taxon>
    </lineage>
</organism>
<evidence type="ECO:0000256" key="7">
    <source>
        <dbReference type="RuleBase" id="RU079119"/>
    </source>
</evidence>
<evidence type="ECO:0000256" key="4">
    <source>
        <dbReference type="ARBA" id="ARBA00022989"/>
    </source>
</evidence>
<evidence type="ECO:0000256" key="6">
    <source>
        <dbReference type="ARBA" id="ARBA00023315"/>
    </source>
</evidence>
<dbReference type="PANTHER" id="PTHR22883:SF203">
    <property type="entry name" value="PALMITOYLTRANSFERASE"/>
    <property type="match status" value="1"/>
</dbReference>
<keyword evidence="6 7" id="KW-0012">Acyltransferase</keyword>
<keyword evidence="11" id="KW-1185">Reference proteome</keyword>
<dbReference type="OrthoDB" id="36806at2759"/>
<dbReference type="AlphaFoldDB" id="A0A9W7LAE8"/>
<feature type="region of interest" description="Disordered" evidence="8">
    <location>
        <begin position="1"/>
        <end position="29"/>
    </location>
</feature>
<dbReference type="EC" id="2.3.1.225" evidence="7"/>
<dbReference type="InterPro" id="IPR001594">
    <property type="entry name" value="Palmitoyltrfase_DHHC"/>
</dbReference>
<feature type="transmembrane region" description="Helical" evidence="7">
    <location>
        <begin position="244"/>
        <end position="266"/>
    </location>
</feature>
<feature type="transmembrane region" description="Helical" evidence="7">
    <location>
        <begin position="209"/>
        <end position="238"/>
    </location>
</feature>
<comment type="subcellular location">
    <subcellularLocation>
        <location evidence="1">Membrane</location>
        <topology evidence="1">Multi-pass membrane protein</topology>
    </subcellularLocation>
</comment>
<feature type="transmembrane region" description="Helical" evidence="7">
    <location>
        <begin position="333"/>
        <end position="354"/>
    </location>
</feature>
<protein>
    <recommendedName>
        <fullName evidence="7">Palmitoyltransferase</fullName>
        <ecNumber evidence="7">2.3.1.225</ecNumber>
    </recommendedName>
</protein>